<dbReference type="InterPro" id="IPR003961">
    <property type="entry name" value="FN3_dom"/>
</dbReference>
<sequence>EPSAPPANVSAFNKTSTSILVTWDEVPNGKRNGRIHHYKVEYKYEHDNYTQNKEVDGLIRYLKIENLEKNAYYNITVSAATNRGYGPASEPLSVATEQDSK</sequence>
<keyword evidence="1" id="KW-1015">Disulfide bond</keyword>
<dbReference type="PANTHER" id="PTHR44170:SF29">
    <property type="entry name" value="NEOGENIN"/>
    <property type="match status" value="1"/>
</dbReference>
<dbReference type="Pfam" id="PF00041">
    <property type="entry name" value="fn3"/>
    <property type="match status" value="1"/>
</dbReference>
<dbReference type="SMART" id="SM00060">
    <property type="entry name" value="FN3"/>
    <property type="match status" value="1"/>
</dbReference>
<dbReference type="Proteomes" id="UP001159405">
    <property type="component" value="Unassembled WGS sequence"/>
</dbReference>
<name>A0ABN8QQX8_9CNID</name>
<evidence type="ECO:0000256" key="2">
    <source>
        <dbReference type="SAM" id="MobiDB-lite"/>
    </source>
</evidence>
<evidence type="ECO:0000313" key="5">
    <source>
        <dbReference type="Proteomes" id="UP001159405"/>
    </source>
</evidence>
<evidence type="ECO:0000313" key="4">
    <source>
        <dbReference type="EMBL" id="CAH3167264.1"/>
    </source>
</evidence>
<dbReference type="CDD" id="cd00063">
    <property type="entry name" value="FN3"/>
    <property type="match status" value="1"/>
</dbReference>
<proteinExistence type="predicted"/>
<feature type="non-terminal residue" evidence="4">
    <location>
        <position position="1"/>
    </location>
</feature>
<feature type="non-terminal residue" evidence="4">
    <location>
        <position position="101"/>
    </location>
</feature>
<dbReference type="SUPFAM" id="SSF49265">
    <property type="entry name" value="Fibronectin type III"/>
    <property type="match status" value="1"/>
</dbReference>
<protein>
    <recommendedName>
        <fullName evidence="3">Fibronectin type-III domain-containing protein</fullName>
    </recommendedName>
</protein>
<organism evidence="4 5">
    <name type="scientific">Porites lobata</name>
    <dbReference type="NCBI Taxonomy" id="104759"/>
    <lineage>
        <taxon>Eukaryota</taxon>
        <taxon>Metazoa</taxon>
        <taxon>Cnidaria</taxon>
        <taxon>Anthozoa</taxon>
        <taxon>Hexacorallia</taxon>
        <taxon>Scleractinia</taxon>
        <taxon>Fungiina</taxon>
        <taxon>Poritidae</taxon>
        <taxon>Porites</taxon>
    </lineage>
</organism>
<comment type="caution">
    <text evidence="4">The sequence shown here is derived from an EMBL/GenBank/DDBJ whole genome shotgun (WGS) entry which is preliminary data.</text>
</comment>
<gene>
    <name evidence="4" type="ORF">PLOB_00008693</name>
</gene>
<dbReference type="InterPro" id="IPR036116">
    <property type="entry name" value="FN3_sf"/>
</dbReference>
<reference evidence="4 5" key="1">
    <citation type="submission" date="2022-05" db="EMBL/GenBank/DDBJ databases">
        <authorList>
            <consortium name="Genoscope - CEA"/>
            <person name="William W."/>
        </authorList>
    </citation>
    <scope>NUCLEOTIDE SEQUENCE [LARGE SCALE GENOMIC DNA]</scope>
</reference>
<dbReference type="PANTHER" id="PTHR44170">
    <property type="entry name" value="PROTEIN SIDEKICK"/>
    <property type="match status" value="1"/>
</dbReference>
<dbReference type="EMBL" id="CALNXK010000140">
    <property type="protein sequence ID" value="CAH3167264.1"/>
    <property type="molecule type" value="Genomic_DNA"/>
</dbReference>
<feature type="region of interest" description="Disordered" evidence="2">
    <location>
        <begin position="82"/>
        <end position="101"/>
    </location>
</feature>
<keyword evidence="5" id="KW-1185">Reference proteome</keyword>
<dbReference type="PROSITE" id="PS50853">
    <property type="entry name" value="FN3"/>
    <property type="match status" value="1"/>
</dbReference>
<evidence type="ECO:0000256" key="1">
    <source>
        <dbReference type="ARBA" id="ARBA00023157"/>
    </source>
</evidence>
<evidence type="ECO:0000259" key="3">
    <source>
        <dbReference type="PROSITE" id="PS50853"/>
    </source>
</evidence>
<accession>A0ABN8QQX8</accession>
<dbReference type="Gene3D" id="2.60.40.10">
    <property type="entry name" value="Immunoglobulins"/>
    <property type="match status" value="1"/>
</dbReference>
<dbReference type="InterPro" id="IPR013783">
    <property type="entry name" value="Ig-like_fold"/>
</dbReference>
<feature type="domain" description="Fibronectin type-III" evidence="3">
    <location>
        <begin position="5"/>
        <end position="99"/>
    </location>
</feature>